<comment type="function">
    <text evidence="8">Catalyzes the phospholipid dependent N-acylation of the N-terminal cysteine of apolipoprotein, the last step in lipoprotein maturation.</text>
</comment>
<organism evidence="10 11">
    <name type="scientific">candidate division TA06 bacterium</name>
    <dbReference type="NCBI Taxonomy" id="2250710"/>
    <lineage>
        <taxon>Bacteria</taxon>
        <taxon>Bacteria division TA06</taxon>
    </lineage>
</organism>
<dbReference type="InterPro" id="IPR045378">
    <property type="entry name" value="LNT_N"/>
</dbReference>
<dbReference type="Proteomes" id="UP000282321">
    <property type="component" value="Unassembled WGS sequence"/>
</dbReference>
<comment type="pathway">
    <text evidence="8">Protein modification; lipoprotein biosynthesis (N-acyl transfer).</text>
</comment>
<evidence type="ECO:0000256" key="8">
    <source>
        <dbReference type="HAMAP-Rule" id="MF_01148"/>
    </source>
</evidence>
<dbReference type="InterPro" id="IPR004563">
    <property type="entry name" value="Apolipo_AcylTrfase"/>
</dbReference>
<evidence type="ECO:0000256" key="2">
    <source>
        <dbReference type="ARBA" id="ARBA00022475"/>
    </source>
</evidence>
<feature type="transmembrane region" description="Helical" evidence="8">
    <location>
        <begin position="154"/>
        <end position="177"/>
    </location>
</feature>
<comment type="subcellular location">
    <subcellularLocation>
        <location evidence="1 8">Cell membrane</location>
        <topology evidence="1 8">Multi-pass membrane protein</topology>
    </subcellularLocation>
</comment>
<comment type="similarity">
    <text evidence="8">Belongs to the CN hydrolase family. Apolipoprotein N-acyltransferase subfamily.</text>
</comment>
<evidence type="ECO:0000256" key="3">
    <source>
        <dbReference type="ARBA" id="ARBA00022679"/>
    </source>
</evidence>
<feature type="transmembrane region" description="Helical" evidence="8">
    <location>
        <begin position="189"/>
        <end position="206"/>
    </location>
</feature>
<evidence type="ECO:0000256" key="6">
    <source>
        <dbReference type="ARBA" id="ARBA00023136"/>
    </source>
</evidence>
<feature type="transmembrane region" description="Helical" evidence="8">
    <location>
        <begin position="7"/>
        <end position="25"/>
    </location>
</feature>
<dbReference type="HAMAP" id="MF_01148">
    <property type="entry name" value="Lnt"/>
    <property type="match status" value="1"/>
</dbReference>
<keyword evidence="6 8" id="KW-0472">Membrane</keyword>
<reference evidence="10 11" key="1">
    <citation type="submission" date="2018-06" db="EMBL/GenBank/DDBJ databases">
        <title>Extensive metabolic versatility and redundancy in microbially diverse, dynamic hydrothermal sediments.</title>
        <authorList>
            <person name="Dombrowski N."/>
            <person name="Teske A."/>
            <person name="Baker B.J."/>
        </authorList>
    </citation>
    <scope>NUCLEOTIDE SEQUENCE [LARGE SCALE GENOMIC DNA]</scope>
    <source>
        <strain evidence="10">B35_G9</strain>
    </source>
</reference>
<evidence type="ECO:0000313" key="10">
    <source>
        <dbReference type="EMBL" id="RKX68082.1"/>
    </source>
</evidence>
<sequence>MKYLKNSYILTAISAAILAICFFPINVILKTLVPYFIFIPIFYILNKTDSRRDFFLVGFTFGLILFTILLYWMFLLNIEGVNIAIIRFGVFLLILFIAIQYGIGFVIFGLIKRKYGKVWPFLLIFPLTEFWRGLGPSFGFQWGIIPLTQSQFPFFIQYADLIGVYGVTFVILFVNYLIYKFLETRKYGYVYSLAVVIVTITLYGFLSTDFHKGENTISVGIIQPNISPYIKHRSDYITERFNRLEGMTKEIADSDLNLVVWPETASPVYLNYRTDIMKRLFKFIDSIKVPILTGTPIVDFARKGPVRYYNGAMLLYPGDSSEIYRKMLPVPFVERMPYADKFQFLRKIDLGEGDYSVGPEYTVFKERETKFSVIICFESMFENLSREFVKRDAQFLINITEDAWFGKTFFSYMHTSFLPIRAIENRRTIVRCANTGISGKIDQWGNMEHETKIFTKATLCAKIDILNEKTFYNKYGFYFPEFLLLILLIYLFYPVFRRLYESRKH</sequence>
<dbReference type="CDD" id="cd07571">
    <property type="entry name" value="ALP_N-acyl_transferase"/>
    <property type="match status" value="1"/>
</dbReference>
<feature type="transmembrane region" description="Helical" evidence="8">
    <location>
        <begin position="53"/>
        <end position="74"/>
    </location>
</feature>
<dbReference type="PROSITE" id="PS50263">
    <property type="entry name" value="CN_HYDROLASE"/>
    <property type="match status" value="1"/>
</dbReference>
<evidence type="ECO:0000256" key="5">
    <source>
        <dbReference type="ARBA" id="ARBA00022989"/>
    </source>
</evidence>
<feature type="domain" description="CN hydrolase" evidence="9">
    <location>
        <begin position="217"/>
        <end position="465"/>
    </location>
</feature>
<dbReference type="Gene3D" id="3.60.110.10">
    <property type="entry name" value="Carbon-nitrogen hydrolase"/>
    <property type="match status" value="1"/>
</dbReference>
<dbReference type="PANTHER" id="PTHR38686">
    <property type="entry name" value="APOLIPOPROTEIN N-ACYLTRANSFERASE"/>
    <property type="match status" value="1"/>
</dbReference>
<dbReference type="Pfam" id="PF20154">
    <property type="entry name" value="LNT_N"/>
    <property type="match status" value="1"/>
</dbReference>
<dbReference type="NCBIfam" id="TIGR00546">
    <property type="entry name" value="lnt"/>
    <property type="match status" value="1"/>
</dbReference>
<dbReference type="InterPro" id="IPR003010">
    <property type="entry name" value="C-N_Hydrolase"/>
</dbReference>
<comment type="caution">
    <text evidence="10">The sequence shown here is derived from an EMBL/GenBank/DDBJ whole genome shotgun (WGS) entry which is preliminary data.</text>
</comment>
<proteinExistence type="inferred from homology"/>
<protein>
    <recommendedName>
        <fullName evidence="8">Apolipoprotein N-acyltransferase</fullName>
        <shortName evidence="8">ALP N-acyltransferase</shortName>
        <ecNumber evidence="8">2.3.1.269</ecNumber>
    </recommendedName>
</protein>
<name>A0A660SBW4_UNCT6</name>
<evidence type="ECO:0000259" key="9">
    <source>
        <dbReference type="PROSITE" id="PS50263"/>
    </source>
</evidence>
<keyword evidence="2 8" id="KW-1003">Cell membrane</keyword>
<accession>A0A660SBW4</accession>
<dbReference type="Pfam" id="PF00795">
    <property type="entry name" value="CN_hydrolase"/>
    <property type="match status" value="1"/>
</dbReference>
<dbReference type="SUPFAM" id="SSF56317">
    <property type="entry name" value="Carbon-nitrogen hydrolase"/>
    <property type="match status" value="1"/>
</dbReference>
<dbReference type="EMBL" id="QNBC01000003">
    <property type="protein sequence ID" value="RKX68082.1"/>
    <property type="molecule type" value="Genomic_DNA"/>
</dbReference>
<dbReference type="GO" id="GO:0042158">
    <property type="term" value="P:lipoprotein biosynthetic process"/>
    <property type="evidence" value="ECO:0007669"/>
    <property type="project" value="UniProtKB-UniRule"/>
</dbReference>
<keyword evidence="10" id="KW-0449">Lipoprotein</keyword>
<dbReference type="GO" id="GO:0005886">
    <property type="term" value="C:plasma membrane"/>
    <property type="evidence" value="ECO:0007669"/>
    <property type="project" value="UniProtKB-SubCell"/>
</dbReference>
<dbReference type="AlphaFoldDB" id="A0A660SBW4"/>
<feature type="transmembrane region" description="Helical" evidence="8">
    <location>
        <begin position="86"/>
        <end position="111"/>
    </location>
</feature>
<dbReference type="UniPathway" id="UPA00666"/>
<evidence type="ECO:0000256" key="7">
    <source>
        <dbReference type="ARBA" id="ARBA00023315"/>
    </source>
</evidence>
<dbReference type="InterPro" id="IPR036526">
    <property type="entry name" value="C-N_Hydrolase_sf"/>
</dbReference>
<evidence type="ECO:0000256" key="1">
    <source>
        <dbReference type="ARBA" id="ARBA00004651"/>
    </source>
</evidence>
<evidence type="ECO:0000313" key="11">
    <source>
        <dbReference type="Proteomes" id="UP000282321"/>
    </source>
</evidence>
<feature type="transmembrane region" description="Helical" evidence="8">
    <location>
        <begin position="475"/>
        <end position="496"/>
    </location>
</feature>
<dbReference type="GO" id="GO:0016410">
    <property type="term" value="F:N-acyltransferase activity"/>
    <property type="evidence" value="ECO:0007669"/>
    <property type="project" value="UniProtKB-UniRule"/>
</dbReference>
<gene>
    <name evidence="8 10" type="primary">lnt</name>
    <name evidence="10" type="ORF">DRP44_00400</name>
</gene>
<comment type="catalytic activity">
    <reaction evidence="8">
        <text>N-terminal S-1,2-diacyl-sn-glyceryl-L-cysteinyl-[lipoprotein] + a glycerophospholipid = N-acyl-S-1,2-diacyl-sn-glyceryl-L-cysteinyl-[lipoprotein] + a 2-acyl-sn-glycero-3-phospholipid + H(+)</text>
        <dbReference type="Rhea" id="RHEA:48228"/>
        <dbReference type="Rhea" id="RHEA-COMP:14681"/>
        <dbReference type="Rhea" id="RHEA-COMP:14684"/>
        <dbReference type="ChEBI" id="CHEBI:15378"/>
        <dbReference type="ChEBI" id="CHEBI:136912"/>
        <dbReference type="ChEBI" id="CHEBI:140656"/>
        <dbReference type="ChEBI" id="CHEBI:140657"/>
        <dbReference type="ChEBI" id="CHEBI:140660"/>
        <dbReference type="EC" id="2.3.1.269"/>
    </reaction>
</comment>
<keyword evidence="7 8" id="KW-0012">Acyltransferase</keyword>
<evidence type="ECO:0000256" key="4">
    <source>
        <dbReference type="ARBA" id="ARBA00022692"/>
    </source>
</evidence>
<dbReference type="EC" id="2.3.1.269" evidence="8"/>
<keyword evidence="3 8" id="KW-0808">Transferase</keyword>
<keyword evidence="4 8" id="KW-0812">Transmembrane</keyword>
<keyword evidence="5 8" id="KW-1133">Transmembrane helix</keyword>
<dbReference type="PANTHER" id="PTHR38686:SF1">
    <property type="entry name" value="APOLIPOPROTEIN N-ACYLTRANSFERASE"/>
    <property type="match status" value="1"/>
</dbReference>